<name>A0A4R5APG4_9ACTN</name>
<dbReference type="AlphaFoldDB" id="A0A4R5APG4"/>
<organism evidence="2 3">
    <name type="scientific">Actinomadura darangshiensis</name>
    <dbReference type="NCBI Taxonomy" id="705336"/>
    <lineage>
        <taxon>Bacteria</taxon>
        <taxon>Bacillati</taxon>
        <taxon>Actinomycetota</taxon>
        <taxon>Actinomycetes</taxon>
        <taxon>Streptosporangiales</taxon>
        <taxon>Thermomonosporaceae</taxon>
        <taxon>Actinomadura</taxon>
    </lineage>
</organism>
<sequence length="159" mass="16862">MHDPRFEIPAQGWKLHVSARPGTLAETLDRVLPVLFGTACDFKVARSAAVLADLNSGDGDAGAVGKAVTVYPAPDEAAALGHALAEALAGMAGPRIVSDRRVRRDAPVYYRYAPFLPQYKVDENGDFSLVVVGPDGETLPGAAGNEYTCPPWASDPFRP</sequence>
<dbReference type="InterPro" id="IPR057929">
    <property type="entry name" value="RamC_N"/>
</dbReference>
<feature type="non-terminal residue" evidence="2">
    <location>
        <position position="159"/>
    </location>
</feature>
<gene>
    <name evidence="2" type="ORF">E1293_29390</name>
</gene>
<evidence type="ECO:0000313" key="3">
    <source>
        <dbReference type="Proteomes" id="UP000295578"/>
    </source>
</evidence>
<dbReference type="Proteomes" id="UP000295578">
    <property type="component" value="Unassembled WGS sequence"/>
</dbReference>
<comment type="caution">
    <text evidence="2">The sequence shown here is derived from an EMBL/GenBank/DDBJ whole genome shotgun (WGS) entry which is preliminary data.</text>
</comment>
<dbReference type="Pfam" id="PF25816">
    <property type="entry name" value="RamC_N"/>
    <property type="match status" value="1"/>
</dbReference>
<evidence type="ECO:0000259" key="1">
    <source>
        <dbReference type="Pfam" id="PF25816"/>
    </source>
</evidence>
<feature type="domain" description="RamC N-terminal" evidence="1">
    <location>
        <begin position="4"/>
        <end position="157"/>
    </location>
</feature>
<dbReference type="EMBL" id="SMKY01000167">
    <property type="protein sequence ID" value="TDD74523.1"/>
    <property type="molecule type" value="Genomic_DNA"/>
</dbReference>
<evidence type="ECO:0000313" key="2">
    <source>
        <dbReference type="EMBL" id="TDD74523.1"/>
    </source>
</evidence>
<keyword evidence="3" id="KW-1185">Reference proteome</keyword>
<protein>
    <recommendedName>
        <fullName evidence="1">RamC N-terminal domain-containing protein</fullName>
    </recommendedName>
</protein>
<reference evidence="2 3" key="1">
    <citation type="submission" date="2019-03" db="EMBL/GenBank/DDBJ databases">
        <title>Draft genome sequences of novel Actinobacteria.</title>
        <authorList>
            <person name="Sahin N."/>
            <person name="Ay H."/>
            <person name="Saygin H."/>
        </authorList>
    </citation>
    <scope>NUCLEOTIDE SEQUENCE [LARGE SCALE GENOMIC DNA]</scope>
    <source>
        <strain evidence="2 3">DSM 45941</strain>
    </source>
</reference>
<proteinExistence type="predicted"/>
<accession>A0A4R5APG4</accession>